<gene>
    <name evidence="1" type="ORF">METZ01_LOCUS241875</name>
</gene>
<organism evidence="1">
    <name type="scientific">marine metagenome</name>
    <dbReference type="NCBI Taxonomy" id="408172"/>
    <lineage>
        <taxon>unclassified sequences</taxon>
        <taxon>metagenomes</taxon>
        <taxon>ecological metagenomes</taxon>
    </lineage>
</organism>
<dbReference type="EMBL" id="UINC01062416">
    <property type="protein sequence ID" value="SVB89021.1"/>
    <property type="molecule type" value="Genomic_DNA"/>
</dbReference>
<accession>A0A382HRB5</accession>
<dbReference type="AlphaFoldDB" id="A0A382HRB5"/>
<proteinExistence type="predicted"/>
<reference evidence="1" key="1">
    <citation type="submission" date="2018-05" db="EMBL/GenBank/DDBJ databases">
        <authorList>
            <person name="Lanie J.A."/>
            <person name="Ng W.-L."/>
            <person name="Kazmierczak K.M."/>
            <person name="Andrzejewski T.M."/>
            <person name="Davidsen T.M."/>
            <person name="Wayne K.J."/>
            <person name="Tettelin H."/>
            <person name="Glass J.I."/>
            <person name="Rusch D."/>
            <person name="Podicherti R."/>
            <person name="Tsui H.-C.T."/>
            <person name="Winkler M.E."/>
        </authorList>
    </citation>
    <scope>NUCLEOTIDE SEQUENCE</scope>
</reference>
<protein>
    <submittedName>
        <fullName evidence="1">Uncharacterized protein</fullName>
    </submittedName>
</protein>
<evidence type="ECO:0000313" key="1">
    <source>
        <dbReference type="EMBL" id="SVB89021.1"/>
    </source>
</evidence>
<name>A0A382HRB5_9ZZZZ</name>
<sequence>MAHLPPFAPSKNSGGVDRYGFLSVLAKRCGRRTVPRSFANWIHGWVWAEEPTPELLASRNLPRNVTIVVCQEAEQLALKTAGFTDVRLGGLPFAYIQRQHTHCQTDALLAFPPHSAEVGRVTADQGAYFDYLETLKHDFESIYVCVHYLDMNGPLHKDALAWPARGQIKGYATGLRRRLSCSIISRMVR</sequence>